<organism evidence="1 2">
    <name type="scientific">Chryseobacterium potabilaquae</name>
    <dbReference type="NCBI Taxonomy" id="2675057"/>
    <lineage>
        <taxon>Bacteria</taxon>
        <taxon>Pseudomonadati</taxon>
        <taxon>Bacteroidota</taxon>
        <taxon>Flavobacteriia</taxon>
        <taxon>Flavobacteriales</taxon>
        <taxon>Weeksellaceae</taxon>
        <taxon>Chryseobacterium group</taxon>
        <taxon>Chryseobacterium</taxon>
    </lineage>
</organism>
<proteinExistence type="predicted"/>
<name>A0A6N4X3A8_9FLAO</name>
<evidence type="ECO:0000313" key="1">
    <source>
        <dbReference type="EMBL" id="CAA7195420.1"/>
    </source>
</evidence>
<dbReference type="AlphaFoldDB" id="A0A6N4X3A8"/>
<dbReference type="EMBL" id="CACVBR010000011">
    <property type="protein sequence ID" value="CAA7195420.1"/>
    <property type="molecule type" value="Genomic_DNA"/>
</dbReference>
<protein>
    <submittedName>
        <fullName evidence="1">Uncharacterized protein</fullName>
    </submittedName>
</protein>
<dbReference type="Proteomes" id="UP000445144">
    <property type="component" value="Unassembled WGS sequence"/>
</dbReference>
<keyword evidence="2" id="KW-1185">Reference proteome</keyword>
<sequence>MTFNYNTCISEQLTNYFKDYTTEIDVAKACEKSKIGFHTLRRLRLGEINVSNKANENALIELMRLAIKNAENNIHHAIECKNGLTEILDCV</sequence>
<evidence type="ECO:0000313" key="2">
    <source>
        <dbReference type="Proteomes" id="UP000445144"/>
    </source>
</evidence>
<reference evidence="1 2" key="1">
    <citation type="submission" date="2020-01" db="EMBL/GenBank/DDBJ databases">
        <authorList>
            <person name="Rodrigo-Torres L."/>
            <person name="Arahal R. D."/>
            <person name="Lucena T."/>
        </authorList>
    </citation>
    <scope>NUCLEOTIDE SEQUENCE [LARGE SCALE GENOMIC DNA]</scope>
    <source>
        <strain evidence="1 2">CECT 9293</strain>
    </source>
</reference>
<dbReference type="RefSeq" id="WP_162032506.1">
    <property type="nucleotide sequence ID" value="NZ_CACVBR010000011.1"/>
</dbReference>
<accession>A0A6N4X3A8</accession>
<gene>
    <name evidence="1" type="ORF">CHRY9293_01619</name>
</gene>